<keyword evidence="3" id="KW-1185">Reference proteome</keyword>
<evidence type="ECO:0000256" key="1">
    <source>
        <dbReference type="SAM" id="MobiDB-lite"/>
    </source>
</evidence>
<dbReference type="EMBL" id="JAACFV010000015">
    <property type="protein sequence ID" value="KAF7512081.1"/>
    <property type="molecule type" value="Genomic_DNA"/>
</dbReference>
<gene>
    <name evidence="2" type="ORF">GJ744_002794</name>
</gene>
<organism evidence="2 3">
    <name type="scientific">Endocarpon pusillum</name>
    <dbReference type="NCBI Taxonomy" id="364733"/>
    <lineage>
        <taxon>Eukaryota</taxon>
        <taxon>Fungi</taxon>
        <taxon>Dikarya</taxon>
        <taxon>Ascomycota</taxon>
        <taxon>Pezizomycotina</taxon>
        <taxon>Eurotiomycetes</taxon>
        <taxon>Chaetothyriomycetidae</taxon>
        <taxon>Verrucariales</taxon>
        <taxon>Verrucariaceae</taxon>
        <taxon>Endocarpon</taxon>
    </lineage>
</organism>
<name>A0A8H7E9V0_9EURO</name>
<evidence type="ECO:0000313" key="3">
    <source>
        <dbReference type="Proteomes" id="UP000606974"/>
    </source>
</evidence>
<feature type="region of interest" description="Disordered" evidence="1">
    <location>
        <begin position="1"/>
        <end position="21"/>
    </location>
</feature>
<comment type="caution">
    <text evidence="2">The sequence shown here is derived from an EMBL/GenBank/DDBJ whole genome shotgun (WGS) entry which is preliminary data.</text>
</comment>
<dbReference type="OrthoDB" id="2951834at2759"/>
<protein>
    <submittedName>
        <fullName evidence="2">Uncharacterized protein</fullName>
    </submittedName>
</protein>
<accession>A0A8H7E9V0</accession>
<dbReference type="Proteomes" id="UP000606974">
    <property type="component" value="Unassembled WGS sequence"/>
</dbReference>
<dbReference type="AlphaFoldDB" id="A0A8H7E9V0"/>
<reference evidence="2" key="1">
    <citation type="submission" date="2020-02" db="EMBL/GenBank/DDBJ databases">
        <authorList>
            <person name="Palmer J.M."/>
        </authorList>
    </citation>
    <scope>NUCLEOTIDE SEQUENCE</scope>
    <source>
        <strain evidence="2">EPUS1.4</strain>
        <tissue evidence="2">Thallus</tissue>
    </source>
</reference>
<proteinExistence type="predicted"/>
<evidence type="ECO:0000313" key="2">
    <source>
        <dbReference type="EMBL" id="KAF7512081.1"/>
    </source>
</evidence>
<sequence>MTTKPETVVVPSSTSQPDTSKPSLLNLPTELRLMILEYCLVRSEVINLVIRPKRKGLRGVKSRRYGFVPEVLCVCVCKRLFAEGISLLYVCNIFNLGPLTIDTQWIVEAYLHYESVPPPRPLKTNFWRISKMQIAIGEICEEDSHQKDLHSRYEVGYEALHYGKLKTALRHWPQINNLQWINCEVDDFNSVRTARNHVGITTIDQKLQLCKRFELGHPDESTLTELERSCADYIFRLSALKVARIVQEGGEFDTRFYRAIRPIEQRCTQRSIVVTKGPVESVPGVKLDNMQEIHHMGRARN</sequence>